<sequence length="351" mass="39505">DYLQPALNQVFVAMKDEDRSAKLKINDEDFDTDKAACMDTTCVIELVNANASDEKFEDIRAHSSNKLDIALMMLSHLAHLLSAAFQEAGPTPWSWHAKVDYDAIHASLESLATNLRACLADLVTFPHPPSLLPLCLPVLQARGVPVGFVAYQTSGSGNCCLYQAISIHLCGDESMQHRLRLSSALYTLKNMSFYIQKYEEYFSKLSETEAVGARVQQVFSCYGVELHEHLRTSCQSWRDQLRVMMFKVVMETCEANMDSSQLHVALLSNAISCKIVQHFEDGHNPDPCRDLKLRAIAMNREPSKEFHILWCRFSSDSHNMNHIVPLTGSSQLPGWSQGFNMDNVKRENTQA</sequence>
<keyword evidence="2" id="KW-1185">Reference proteome</keyword>
<dbReference type="AlphaFoldDB" id="A0A9D4H1J4"/>
<evidence type="ECO:0000313" key="1">
    <source>
        <dbReference type="EMBL" id="KAH3826898.1"/>
    </source>
</evidence>
<protein>
    <submittedName>
        <fullName evidence="1">Uncharacterized protein</fullName>
    </submittedName>
</protein>
<reference evidence="1" key="1">
    <citation type="journal article" date="2019" name="bioRxiv">
        <title>The Genome of the Zebra Mussel, Dreissena polymorpha: A Resource for Invasive Species Research.</title>
        <authorList>
            <person name="McCartney M.A."/>
            <person name="Auch B."/>
            <person name="Kono T."/>
            <person name="Mallez S."/>
            <person name="Zhang Y."/>
            <person name="Obille A."/>
            <person name="Becker A."/>
            <person name="Abrahante J.E."/>
            <person name="Garbe J."/>
            <person name="Badalamenti J.P."/>
            <person name="Herman A."/>
            <person name="Mangelson H."/>
            <person name="Liachko I."/>
            <person name="Sullivan S."/>
            <person name="Sone E.D."/>
            <person name="Koren S."/>
            <person name="Silverstein K.A.T."/>
            <person name="Beckman K.B."/>
            <person name="Gohl D.M."/>
        </authorList>
    </citation>
    <scope>NUCLEOTIDE SEQUENCE</scope>
    <source>
        <strain evidence="1">Duluth1</strain>
        <tissue evidence="1">Whole animal</tissue>
    </source>
</reference>
<feature type="non-terminal residue" evidence="1">
    <location>
        <position position="351"/>
    </location>
</feature>
<comment type="caution">
    <text evidence="1">The sequence shown here is derived from an EMBL/GenBank/DDBJ whole genome shotgun (WGS) entry which is preliminary data.</text>
</comment>
<proteinExistence type="predicted"/>
<reference evidence="1" key="2">
    <citation type="submission" date="2020-11" db="EMBL/GenBank/DDBJ databases">
        <authorList>
            <person name="McCartney M.A."/>
            <person name="Auch B."/>
            <person name="Kono T."/>
            <person name="Mallez S."/>
            <person name="Becker A."/>
            <person name="Gohl D.M."/>
            <person name="Silverstein K.A.T."/>
            <person name="Koren S."/>
            <person name="Bechman K.B."/>
            <person name="Herman A."/>
            <person name="Abrahante J.E."/>
            <person name="Garbe J."/>
        </authorList>
    </citation>
    <scope>NUCLEOTIDE SEQUENCE</scope>
    <source>
        <strain evidence="1">Duluth1</strain>
        <tissue evidence="1">Whole animal</tissue>
    </source>
</reference>
<gene>
    <name evidence="1" type="ORF">DPMN_128825</name>
</gene>
<accession>A0A9D4H1J4</accession>
<name>A0A9D4H1J4_DREPO</name>
<organism evidence="1 2">
    <name type="scientific">Dreissena polymorpha</name>
    <name type="common">Zebra mussel</name>
    <name type="synonym">Mytilus polymorpha</name>
    <dbReference type="NCBI Taxonomy" id="45954"/>
    <lineage>
        <taxon>Eukaryota</taxon>
        <taxon>Metazoa</taxon>
        <taxon>Spiralia</taxon>
        <taxon>Lophotrochozoa</taxon>
        <taxon>Mollusca</taxon>
        <taxon>Bivalvia</taxon>
        <taxon>Autobranchia</taxon>
        <taxon>Heteroconchia</taxon>
        <taxon>Euheterodonta</taxon>
        <taxon>Imparidentia</taxon>
        <taxon>Neoheterodontei</taxon>
        <taxon>Myida</taxon>
        <taxon>Dreissenoidea</taxon>
        <taxon>Dreissenidae</taxon>
        <taxon>Dreissena</taxon>
    </lineage>
</organism>
<dbReference type="EMBL" id="JAIWYP010000005">
    <property type="protein sequence ID" value="KAH3826898.1"/>
    <property type="molecule type" value="Genomic_DNA"/>
</dbReference>
<evidence type="ECO:0000313" key="2">
    <source>
        <dbReference type="Proteomes" id="UP000828390"/>
    </source>
</evidence>
<dbReference type="Proteomes" id="UP000828390">
    <property type="component" value="Unassembled WGS sequence"/>
</dbReference>